<dbReference type="PROSITE" id="PS50127">
    <property type="entry name" value="UBC_2"/>
    <property type="match status" value="1"/>
</dbReference>
<sequence length="337" mass="39014">MYSRAHLIIEREHKKLVEDPPWGIEAWPLYEDSIFEWMAKIKGLKNTDWEGGIFKIYIRFDEHFNIRPPQVFFQTIPFHPNVDVTTGRPCVDFLDDNQHWKESYSFSMVLITLQALISNPVLKNAVNTEAAQMLHNSPQSYLQMVKECVKASQLVDAGGELSGDEAQNRQEMSNIPPQSTFPQNNSNKRRTRLSFEDYHSTWCAIGTSKPKQDTTNSYLDTIKDQDRLQEIHLGLPRKEVEEHLKKQMEDHNTMMYGVFKNKPSLDTIKAAKLAKLEKMKQIYLPPQRTTAVTQEQRITEVPPPSRNHLGENDVWENEVDELVKWTNSLNSNSIDAT</sequence>
<comment type="caution">
    <text evidence="7">The sequence shown here is derived from an EMBL/GenBank/DDBJ whole genome shotgun (WGS) entry which is preliminary data.</text>
</comment>
<dbReference type="AlphaFoldDB" id="A0AAV2I2K2"/>
<dbReference type="GO" id="GO:0005524">
    <property type="term" value="F:ATP binding"/>
    <property type="evidence" value="ECO:0007669"/>
    <property type="project" value="UniProtKB-UniRule"/>
</dbReference>
<dbReference type="GO" id="GO:0016740">
    <property type="term" value="F:transferase activity"/>
    <property type="evidence" value="ECO:0007669"/>
    <property type="project" value="UniProtKB-KW"/>
</dbReference>
<reference evidence="7 8" key="1">
    <citation type="submission" date="2024-04" db="EMBL/GenBank/DDBJ databases">
        <authorList>
            <consortium name="Genoscope - CEA"/>
            <person name="William W."/>
        </authorList>
    </citation>
    <scope>NUCLEOTIDE SEQUENCE [LARGE SCALE GENOMIC DNA]</scope>
</reference>
<evidence type="ECO:0000256" key="1">
    <source>
        <dbReference type="ARBA" id="ARBA00022679"/>
    </source>
</evidence>
<evidence type="ECO:0000256" key="5">
    <source>
        <dbReference type="SAM" id="MobiDB-lite"/>
    </source>
</evidence>
<dbReference type="Gene3D" id="3.10.110.10">
    <property type="entry name" value="Ubiquitin Conjugating Enzyme"/>
    <property type="match status" value="1"/>
</dbReference>
<keyword evidence="1" id="KW-0808">Transferase</keyword>
<feature type="compositionally biased region" description="Polar residues" evidence="5">
    <location>
        <begin position="169"/>
        <end position="186"/>
    </location>
</feature>
<dbReference type="InterPro" id="IPR050113">
    <property type="entry name" value="Ub_conjugating_enzyme"/>
</dbReference>
<keyword evidence="2 4" id="KW-0833">Ubl conjugation pathway</keyword>
<evidence type="ECO:0000259" key="6">
    <source>
        <dbReference type="PROSITE" id="PS50127"/>
    </source>
</evidence>
<evidence type="ECO:0000256" key="4">
    <source>
        <dbReference type="RuleBase" id="RU362109"/>
    </source>
</evidence>
<keyword evidence="4" id="KW-0067">ATP-binding</keyword>
<dbReference type="InterPro" id="IPR000608">
    <property type="entry name" value="UBC"/>
</dbReference>
<feature type="domain" description="UBC core" evidence="6">
    <location>
        <begin position="4"/>
        <end position="154"/>
    </location>
</feature>
<dbReference type="PANTHER" id="PTHR24067">
    <property type="entry name" value="UBIQUITIN-CONJUGATING ENZYME E2"/>
    <property type="match status" value="1"/>
</dbReference>
<evidence type="ECO:0000313" key="7">
    <source>
        <dbReference type="EMBL" id="CAL1540840.1"/>
    </source>
</evidence>
<keyword evidence="8" id="KW-1185">Reference proteome</keyword>
<evidence type="ECO:0000256" key="2">
    <source>
        <dbReference type="ARBA" id="ARBA00022786"/>
    </source>
</evidence>
<evidence type="ECO:0000313" key="8">
    <source>
        <dbReference type="Proteomes" id="UP001497497"/>
    </source>
</evidence>
<dbReference type="CDD" id="cd23806">
    <property type="entry name" value="UBCc_UBE2U"/>
    <property type="match status" value="1"/>
</dbReference>
<name>A0AAV2I2K2_LYMST</name>
<organism evidence="7 8">
    <name type="scientific">Lymnaea stagnalis</name>
    <name type="common">Great pond snail</name>
    <name type="synonym">Helix stagnalis</name>
    <dbReference type="NCBI Taxonomy" id="6523"/>
    <lineage>
        <taxon>Eukaryota</taxon>
        <taxon>Metazoa</taxon>
        <taxon>Spiralia</taxon>
        <taxon>Lophotrochozoa</taxon>
        <taxon>Mollusca</taxon>
        <taxon>Gastropoda</taxon>
        <taxon>Heterobranchia</taxon>
        <taxon>Euthyneura</taxon>
        <taxon>Panpulmonata</taxon>
        <taxon>Hygrophila</taxon>
        <taxon>Lymnaeoidea</taxon>
        <taxon>Lymnaeidae</taxon>
        <taxon>Lymnaea</taxon>
    </lineage>
</organism>
<dbReference type="EMBL" id="CAXITT010000402">
    <property type="protein sequence ID" value="CAL1540840.1"/>
    <property type="molecule type" value="Genomic_DNA"/>
</dbReference>
<gene>
    <name evidence="7" type="ORF">GSLYS_00014489001</name>
</gene>
<dbReference type="Proteomes" id="UP001497497">
    <property type="component" value="Unassembled WGS sequence"/>
</dbReference>
<dbReference type="InterPro" id="IPR016135">
    <property type="entry name" value="UBQ-conjugating_enzyme/RWD"/>
</dbReference>
<dbReference type="SUPFAM" id="SSF54495">
    <property type="entry name" value="UBC-like"/>
    <property type="match status" value="1"/>
</dbReference>
<evidence type="ECO:0000256" key="3">
    <source>
        <dbReference type="PROSITE-ProRule" id="PRU10133"/>
    </source>
</evidence>
<accession>A0AAV2I2K2</accession>
<keyword evidence="4" id="KW-0547">Nucleotide-binding</keyword>
<proteinExistence type="inferred from homology"/>
<dbReference type="Pfam" id="PF00179">
    <property type="entry name" value="UQ_con"/>
    <property type="match status" value="1"/>
</dbReference>
<comment type="similarity">
    <text evidence="4">Belongs to the ubiquitin-conjugating enzyme family.</text>
</comment>
<feature type="active site" description="Glycyl thioester intermediate" evidence="3">
    <location>
        <position position="90"/>
    </location>
</feature>
<protein>
    <recommendedName>
        <fullName evidence="6">UBC core domain-containing protein</fullName>
    </recommendedName>
</protein>
<dbReference type="PROSITE" id="PS00183">
    <property type="entry name" value="UBC_1"/>
    <property type="match status" value="1"/>
</dbReference>
<dbReference type="SMART" id="SM00212">
    <property type="entry name" value="UBCc"/>
    <property type="match status" value="1"/>
</dbReference>
<feature type="region of interest" description="Disordered" evidence="5">
    <location>
        <begin position="164"/>
        <end position="187"/>
    </location>
</feature>
<dbReference type="InterPro" id="IPR023313">
    <property type="entry name" value="UBQ-conjugating_AS"/>
</dbReference>